<dbReference type="Proteomes" id="UP000005824">
    <property type="component" value="Unassembled WGS sequence"/>
</dbReference>
<proteinExistence type="predicted"/>
<name>B4DA49_9BACT</name>
<protein>
    <submittedName>
        <fullName evidence="1">Uncharacterized protein</fullName>
    </submittedName>
</protein>
<dbReference type="EMBL" id="ABVL01000029">
    <property type="protein sequence ID" value="EDY16676.1"/>
    <property type="molecule type" value="Genomic_DNA"/>
</dbReference>
<organism evidence="1 2">
    <name type="scientific">Chthoniobacter flavus Ellin428</name>
    <dbReference type="NCBI Taxonomy" id="497964"/>
    <lineage>
        <taxon>Bacteria</taxon>
        <taxon>Pseudomonadati</taxon>
        <taxon>Verrucomicrobiota</taxon>
        <taxon>Spartobacteria</taxon>
        <taxon>Chthoniobacterales</taxon>
        <taxon>Chthoniobacteraceae</taxon>
        <taxon>Chthoniobacter</taxon>
    </lineage>
</organism>
<dbReference type="STRING" id="497964.CfE428DRAFT_5789"/>
<comment type="caution">
    <text evidence="1">The sequence shown here is derived from an EMBL/GenBank/DDBJ whole genome shotgun (WGS) entry which is preliminary data.</text>
</comment>
<keyword evidence="2" id="KW-1185">Reference proteome</keyword>
<accession>B4DA49</accession>
<evidence type="ECO:0000313" key="2">
    <source>
        <dbReference type="Proteomes" id="UP000005824"/>
    </source>
</evidence>
<reference evidence="1 2" key="1">
    <citation type="journal article" date="2011" name="J. Bacteriol.">
        <title>Genome sequence of Chthoniobacter flavus Ellin428, an aerobic heterotrophic soil bacterium.</title>
        <authorList>
            <person name="Kant R."/>
            <person name="van Passel M.W."/>
            <person name="Palva A."/>
            <person name="Lucas S."/>
            <person name="Lapidus A."/>
            <person name="Glavina Del Rio T."/>
            <person name="Dalin E."/>
            <person name="Tice H."/>
            <person name="Bruce D."/>
            <person name="Goodwin L."/>
            <person name="Pitluck S."/>
            <person name="Larimer F.W."/>
            <person name="Land M.L."/>
            <person name="Hauser L."/>
            <person name="Sangwan P."/>
            <person name="de Vos W.M."/>
            <person name="Janssen P.H."/>
            <person name="Smidt H."/>
        </authorList>
    </citation>
    <scope>NUCLEOTIDE SEQUENCE [LARGE SCALE GENOMIC DNA]</scope>
    <source>
        <strain evidence="1 2">Ellin428</strain>
    </source>
</reference>
<evidence type="ECO:0000313" key="1">
    <source>
        <dbReference type="EMBL" id="EDY16676.1"/>
    </source>
</evidence>
<dbReference type="AlphaFoldDB" id="B4DA49"/>
<sequence>MTRPAEGTRVTVNALGRAVDANAGGAAWNHAYRPFLAGQSMTFTLGFVQSFAGATPLEPVITSNGQTLPMSGKDGTVPTPLALDPSIANADGVSWAALEVSPDPATGELFADSLAQIVHTATPVSHAPNLGRCAIAMILWSQGQPIQALPLVHFNLRYLRVLPAAGNTTGGPRHMFL</sequence>
<dbReference type="InParanoid" id="B4DA49"/>
<gene>
    <name evidence="1" type="ORF">CfE428DRAFT_5789</name>
</gene>